<keyword evidence="2" id="KW-1185">Reference proteome</keyword>
<gene>
    <name evidence="1" type="ORF">BDN72DRAFT_903112</name>
</gene>
<sequence>MSQLRSLVVMADPFYWPSNTNPKQIFQWLNCLSCLEFLDIPIKMLQEHHDILFFPSLRRFRVSTWYSNTNGVILKFLERHPELEKLTWFSHFPAPSHLPEHFLPKLRYLDGRFDFFQALTSHPEAHASAPRRLEKLFLNWPPNNGEAVSELCRSSGIDHDALRVFYLSRHQNIQDAQKLADAFPMLEELSLPNLEEGEVFNFDEFLLGLERLPHLKILYEDVIWSDLGIEKTRWDSDIQSQAAVDERIQILARRCPNLVEISHPKLSSRKLVLRRNDGMVFFRPWFALGPLYRIPHRLDTDVSATYAHMYASALEITESPPAVPVIETSTQEPSNHFQR</sequence>
<evidence type="ECO:0000313" key="1">
    <source>
        <dbReference type="EMBL" id="TFK62592.1"/>
    </source>
</evidence>
<protein>
    <submittedName>
        <fullName evidence="1">Uncharacterized protein</fullName>
    </submittedName>
</protein>
<proteinExistence type="predicted"/>
<organism evidence="1 2">
    <name type="scientific">Pluteus cervinus</name>
    <dbReference type="NCBI Taxonomy" id="181527"/>
    <lineage>
        <taxon>Eukaryota</taxon>
        <taxon>Fungi</taxon>
        <taxon>Dikarya</taxon>
        <taxon>Basidiomycota</taxon>
        <taxon>Agaricomycotina</taxon>
        <taxon>Agaricomycetes</taxon>
        <taxon>Agaricomycetidae</taxon>
        <taxon>Agaricales</taxon>
        <taxon>Pluteineae</taxon>
        <taxon>Pluteaceae</taxon>
        <taxon>Pluteus</taxon>
    </lineage>
</organism>
<dbReference type="EMBL" id="ML208572">
    <property type="protein sequence ID" value="TFK62592.1"/>
    <property type="molecule type" value="Genomic_DNA"/>
</dbReference>
<accession>A0ACD3AAG6</accession>
<reference evidence="1 2" key="1">
    <citation type="journal article" date="2019" name="Nat. Ecol. Evol.">
        <title>Megaphylogeny resolves global patterns of mushroom evolution.</title>
        <authorList>
            <person name="Varga T."/>
            <person name="Krizsan K."/>
            <person name="Foldi C."/>
            <person name="Dima B."/>
            <person name="Sanchez-Garcia M."/>
            <person name="Sanchez-Ramirez S."/>
            <person name="Szollosi G.J."/>
            <person name="Szarkandi J.G."/>
            <person name="Papp V."/>
            <person name="Albert L."/>
            <person name="Andreopoulos W."/>
            <person name="Angelini C."/>
            <person name="Antonin V."/>
            <person name="Barry K.W."/>
            <person name="Bougher N.L."/>
            <person name="Buchanan P."/>
            <person name="Buyck B."/>
            <person name="Bense V."/>
            <person name="Catcheside P."/>
            <person name="Chovatia M."/>
            <person name="Cooper J."/>
            <person name="Damon W."/>
            <person name="Desjardin D."/>
            <person name="Finy P."/>
            <person name="Geml J."/>
            <person name="Haridas S."/>
            <person name="Hughes K."/>
            <person name="Justo A."/>
            <person name="Karasinski D."/>
            <person name="Kautmanova I."/>
            <person name="Kiss B."/>
            <person name="Kocsube S."/>
            <person name="Kotiranta H."/>
            <person name="LaButti K.M."/>
            <person name="Lechner B.E."/>
            <person name="Liimatainen K."/>
            <person name="Lipzen A."/>
            <person name="Lukacs Z."/>
            <person name="Mihaltcheva S."/>
            <person name="Morgado L.N."/>
            <person name="Niskanen T."/>
            <person name="Noordeloos M.E."/>
            <person name="Ohm R.A."/>
            <person name="Ortiz-Santana B."/>
            <person name="Ovrebo C."/>
            <person name="Racz N."/>
            <person name="Riley R."/>
            <person name="Savchenko A."/>
            <person name="Shiryaev A."/>
            <person name="Soop K."/>
            <person name="Spirin V."/>
            <person name="Szebenyi C."/>
            <person name="Tomsovsky M."/>
            <person name="Tulloss R.E."/>
            <person name="Uehling J."/>
            <person name="Grigoriev I.V."/>
            <person name="Vagvolgyi C."/>
            <person name="Papp T."/>
            <person name="Martin F.M."/>
            <person name="Miettinen O."/>
            <person name="Hibbett D.S."/>
            <person name="Nagy L.G."/>
        </authorList>
    </citation>
    <scope>NUCLEOTIDE SEQUENCE [LARGE SCALE GENOMIC DNA]</scope>
    <source>
        <strain evidence="1 2">NL-1719</strain>
    </source>
</reference>
<name>A0ACD3AAG6_9AGAR</name>
<evidence type="ECO:0000313" key="2">
    <source>
        <dbReference type="Proteomes" id="UP000308600"/>
    </source>
</evidence>
<dbReference type="Proteomes" id="UP000308600">
    <property type="component" value="Unassembled WGS sequence"/>
</dbReference>